<reference evidence="4 5" key="1">
    <citation type="submission" date="2024-07" db="EMBL/GenBank/DDBJ databases">
        <title>Chromosome-level genome assembly of the water stick insect Ranatra chinensis (Heteroptera: Nepidae).</title>
        <authorList>
            <person name="Liu X."/>
        </authorList>
    </citation>
    <scope>NUCLEOTIDE SEQUENCE [LARGE SCALE GENOMIC DNA]</scope>
    <source>
        <strain evidence="4">Cailab_2021Rc</strain>
        <tissue evidence="4">Muscle</tissue>
    </source>
</reference>
<keyword evidence="2" id="KW-0472">Membrane</keyword>
<feature type="compositionally biased region" description="Low complexity" evidence="1">
    <location>
        <begin position="876"/>
        <end position="897"/>
    </location>
</feature>
<organism evidence="4 5">
    <name type="scientific">Ranatra chinensis</name>
    <dbReference type="NCBI Taxonomy" id="642074"/>
    <lineage>
        <taxon>Eukaryota</taxon>
        <taxon>Metazoa</taxon>
        <taxon>Ecdysozoa</taxon>
        <taxon>Arthropoda</taxon>
        <taxon>Hexapoda</taxon>
        <taxon>Insecta</taxon>
        <taxon>Pterygota</taxon>
        <taxon>Neoptera</taxon>
        <taxon>Paraneoptera</taxon>
        <taxon>Hemiptera</taxon>
        <taxon>Heteroptera</taxon>
        <taxon>Panheteroptera</taxon>
        <taxon>Nepomorpha</taxon>
        <taxon>Nepidae</taxon>
        <taxon>Ranatrinae</taxon>
        <taxon>Ranatra</taxon>
    </lineage>
</organism>
<keyword evidence="2" id="KW-1133">Transmembrane helix</keyword>
<gene>
    <name evidence="4" type="ORF">AAG570_003409</name>
</gene>
<dbReference type="AlphaFoldDB" id="A0ABD0YI09"/>
<dbReference type="Proteomes" id="UP001558652">
    <property type="component" value="Unassembled WGS sequence"/>
</dbReference>
<evidence type="ECO:0000313" key="5">
    <source>
        <dbReference type="Proteomes" id="UP001558652"/>
    </source>
</evidence>
<comment type="caution">
    <text evidence="4">The sequence shown here is derived from an EMBL/GenBank/DDBJ whole genome shotgun (WGS) entry which is preliminary data.</text>
</comment>
<feature type="region of interest" description="Disordered" evidence="1">
    <location>
        <begin position="1037"/>
        <end position="1056"/>
    </location>
</feature>
<dbReference type="Gene3D" id="3.40.50.410">
    <property type="entry name" value="von Willebrand factor, type A domain"/>
    <property type="match status" value="1"/>
</dbReference>
<evidence type="ECO:0000259" key="3">
    <source>
        <dbReference type="Pfam" id="PF08434"/>
    </source>
</evidence>
<dbReference type="InterPro" id="IPR036465">
    <property type="entry name" value="vWFA_dom_sf"/>
</dbReference>
<keyword evidence="5" id="KW-1185">Reference proteome</keyword>
<protein>
    <recommendedName>
        <fullName evidence="3">Calcium-activated chloride channel N-terminal domain-containing protein</fullName>
    </recommendedName>
</protein>
<feature type="domain" description="Calcium-activated chloride channel N-terminal" evidence="3">
    <location>
        <begin position="1"/>
        <end position="118"/>
    </location>
</feature>
<dbReference type="EMBL" id="JBFDAA010000014">
    <property type="protein sequence ID" value="KAL1122002.1"/>
    <property type="molecule type" value="Genomic_DNA"/>
</dbReference>
<feature type="domain" description="Calcium-activated chloride channel N-terminal" evidence="3">
    <location>
        <begin position="141"/>
        <end position="193"/>
    </location>
</feature>
<feature type="non-terminal residue" evidence="4">
    <location>
        <position position="1"/>
    </location>
</feature>
<dbReference type="InterPro" id="IPR013642">
    <property type="entry name" value="CLCA_N"/>
</dbReference>
<proteinExistence type="predicted"/>
<feature type="region of interest" description="Disordered" evidence="1">
    <location>
        <begin position="863"/>
        <end position="899"/>
    </location>
</feature>
<feature type="transmembrane region" description="Helical" evidence="2">
    <location>
        <begin position="830"/>
        <end position="854"/>
    </location>
</feature>
<name>A0ABD0YI09_9HEMI</name>
<keyword evidence="2" id="KW-0812">Transmembrane</keyword>
<dbReference type="GO" id="GO:0032991">
    <property type="term" value="C:protein-containing complex"/>
    <property type="evidence" value="ECO:0007669"/>
    <property type="project" value="UniProtKB-ARBA"/>
</dbReference>
<dbReference type="Pfam" id="PF08434">
    <property type="entry name" value="CLCA"/>
    <property type="match status" value="2"/>
</dbReference>
<evidence type="ECO:0000256" key="2">
    <source>
        <dbReference type="SAM" id="Phobius"/>
    </source>
</evidence>
<accession>A0ABD0YI09</accession>
<sequence length="1056" mass="117640">VYWGSVVVLVPAHWGDRCVGNTVVSQGEVPNVRVGPTHPVYKDSVWTQQSRPCGHQGDYVYIGYKALMENIDLGRSLVREWAKYRYGVFDEVGYEEDLVYPACYFSDLSEDVQVNGCSDKPISENGGRQAFNISSLVHPEAHTSLLFSDSHQIDKFCDVTSHDRFAPTKHNNLCQRKSVMQVIHQHPDFINGTARNNDQVITTPTIVYKKEILTRYVVVIEDTKDMNIRESWTYLRLAIRKWIVVQLQGQVEVALVAANESTATLLQRLTPLRSSDTRDLLASNLPYNPGDSRAACLACGVNLAYQLLQEGSQKYGPANSVLVLIAPGTNDHTPELSELVLKLKKAHIRIATITYPAMSRSRSLDWLAETTDGIAFTVMEAKYNMATSYISTYFKLTNVMSAIQQKFYQGDKLDLPIEIHRKEIIDNGQNSVVGSFVLDSWLGEPAKFTVLSHNTENPLIRSISLVSPSHRVFSTRSDALSSLKLLTIPANINETGTWTYTIERFPGSPQPHYVQVMATPRSNYAPVVTAKLYTAQTPDYLILYTDVKKGDYPVLGAKVEVSVTKQGVNGSIHRERFELLDTGSGDPDLMKGDGVYSRYFSAHMGGSGAYTFEVAASDNGNTAYTWQSGHKFEEDVITSVSCCGSVMPAPSVEQLSPFQRILPPITLHLTTTELTLGRVADLRAVILAADLKARLIWTAPDMGGKSVGRYEVRYASGIGDILDSFESGTVWAYASPFPLAPGSETTFTIDFTRDPSLLDQTLYFAIRAFTDLSEYALPGPVSNWVRITVPSPPPPPPVITSTPTTIPIWPQPEESVVPNMPENFEINLEIILPLAGGILLLLILIITLYCYFCFRKKEKKETKTKHPEKPLNVSIVPTENGNNVNTTTATTPVMTSPQSYTEEIRVEDDAQKQRYSVSNYDTMTIPQTGGNMSILGGYGNGTLTVLNEYDTRSTDNNTISRDKTLSPYQSWTASQLLHEHERRHSPYGQAEDYSQYYSPPVPPLPVYQQDIYDARLPPPNQFMNYQPNPTMYNTSLQGSMSSVNSAERKRRNVTMV</sequence>
<evidence type="ECO:0000313" key="4">
    <source>
        <dbReference type="EMBL" id="KAL1122002.1"/>
    </source>
</evidence>
<dbReference type="SUPFAM" id="SSF53300">
    <property type="entry name" value="vWA-like"/>
    <property type="match status" value="1"/>
</dbReference>
<evidence type="ECO:0000256" key="1">
    <source>
        <dbReference type="SAM" id="MobiDB-lite"/>
    </source>
</evidence>